<sequence>MPSTDELPAAPPPTSHDKLSGHEWWQSIHEPKYVVAPMVDQSELGLHSTKFPPVQTLITPFVFLLPQAWRILSRLHGANLAYTPMFHAALFSSNPKYVQEQFDTSPESIEGVAPYDRPLIVQFCANDKDKWLAAAQKVVGRCDAVDLNLGCPQGIAKKGHYGAFLMEQWDLIKSMISHLHEHLAIPVIAKLRIFPALDKTLDYASLVYSSGAQLITVHGRTREAKGRLAGFASWPKIRSVVDLLSPHVPVLANGGVPSAEEVEPCLAETGAKGIMSAEGNLYNPMIFSPMNAKAGREYFAQLPLEMQLAISRCDEQFDQGVEWDRDMAAYAPSTWLAAQYLAIVRTIPHTKTSISAIKAHLFKLFRPVWAVERHLDMRELLGRAGGGRSLEYEAKVQEYQRIVDEFVRKFKADLAEGHLPPNSYRPLTHAQVQANFGGVIPYSHAQPYLRVTKPEEDQVVAGTATSAEHENELVMQETNDKRAASSSSIDDATEAKRSKMTDEVSSDATWIPPVIKDKTTPCINSTKETSPCCNISATKCSHSACLACCSSIRKGYPSRGGCAHHEEKKRKDAEKRQMKKDRVKERKAKRSGGDRGSAPS</sequence>
<evidence type="ECO:0000256" key="7">
    <source>
        <dbReference type="ARBA" id="ARBA00023002"/>
    </source>
</evidence>
<dbReference type="EMBL" id="FMSP01000002">
    <property type="protein sequence ID" value="SCV67701.1"/>
    <property type="molecule type" value="Genomic_DNA"/>
</dbReference>
<evidence type="ECO:0000313" key="19">
    <source>
        <dbReference type="EMBL" id="SCV67701.1"/>
    </source>
</evidence>
<organism evidence="19 20">
    <name type="scientific">Microbotryum intermedium</name>
    <dbReference type="NCBI Taxonomy" id="269621"/>
    <lineage>
        <taxon>Eukaryota</taxon>
        <taxon>Fungi</taxon>
        <taxon>Dikarya</taxon>
        <taxon>Basidiomycota</taxon>
        <taxon>Pucciniomycotina</taxon>
        <taxon>Microbotryomycetes</taxon>
        <taxon>Microbotryales</taxon>
        <taxon>Microbotryaceae</taxon>
        <taxon>Microbotryum</taxon>
    </lineage>
</organism>
<evidence type="ECO:0000256" key="6">
    <source>
        <dbReference type="ARBA" id="ARBA00022857"/>
    </source>
</evidence>
<dbReference type="InterPro" id="IPR013785">
    <property type="entry name" value="Aldolase_TIM"/>
</dbReference>
<dbReference type="Pfam" id="PF01207">
    <property type="entry name" value="Dus"/>
    <property type="match status" value="1"/>
</dbReference>
<evidence type="ECO:0000256" key="9">
    <source>
        <dbReference type="ARBA" id="ARBA00038313"/>
    </source>
</evidence>
<evidence type="ECO:0000256" key="11">
    <source>
        <dbReference type="ARBA" id="ARBA00047287"/>
    </source>
</evidence>
<comment type="catalytic activity">
    <reaction evidence="12">
        <text>5,6-dihydrouridine(16) in tRNA + NADP(+) = uridine(16) in tRNA + NADPH + H(+)</text>
        <dbReference type="Rhea" id="RHEA:53376"/>
        <dbReference type="Rhea" id="RHEA-COMP:13543"/>
        <dbReference type="Rhea" id="RHEA-COMP:13544"/>
        <dbReference type="ChEBI" id="CHEBI:15378"/>
        <dbReference type="ChEBI" id="CHEBI:57783"/>
        <dbReference type="ChEBI" id="CHEBI:58349"/>
        <dbReference type="ChEBI" id="CHEBI:65315"/>
        <dbReference type="ChEBI" id="CHEBI:74443"/>
        <dbReference type="EC" id="1.3.1.88"/>
    </reaction>
    <physiologicalReaction direction="right-to-left" evidence="12">
        <dbReference type="Rhea" id="RHEA:53378"/>
    </physiologicalReaction>
</comment>
<keyword evidence="6" id="KW-0521">NADP</keyword>
<feature type="region of interest" description="Disordered" evidence="17">
    <location>
        <begin position="557"/>
        <end position="600"/>
    </location>
</feature>
<evidence type="ECO:0000256" key="1">
    <source>
        <dbReference type="ARBA" id="ARBA00001917"/>
    </source>
</evidence>
<evidence type="ECO:0000256" key="13">
    <source>
        <dbReference type="ARBA" id="ARBA00048342"/>
    </source>
</evidence>
<evidence type="ECO:0000256" key="15">
    <source>
        <dbReference type="ARBA" id="ARBA00049447"/>
    </source>
</evidence>
<gene>
    <name evidence="19" type="ORF">BQ2448_5312</name>
</gene>
<comment type="catalytic activity">
    <reaction evidence="11">
        <text>5,6-dihydrouridine(17) in tRNA + NAD(+) = uridine(17) in tRNA + NADH + H(+)</text>
        <dbReference type="Rhea" id="RHEA:53372"/>
        <dbReference type="Rhea" id="RHEA-COMP:13541"/>
        <dbReference type="Rhea" id="RHEA-COMP:13542"/>
        <dbReference type="ChEBI" id="CHEBI:15378"/>
        <dbReference type="ChEBI" id="CHEBI:57540"/>
        <dbReference type="ChEBI" id="CHEBI:57945"/>
        <dbReference type="ChEBI" id="CHEBI:65315"/>
        <dbReference type="ChEBI" id="CHEBI:74443"/>
        <dbReference type="EC" id="1.3.1.88"/>
    </reaction>
    <physiologicalReaction direction="right-to-left" evidence="11">
        <dbReference type="Rhea" id="RHEA:53374"/>
    </physiologicalReaction>
</comment>
<evidence type="ECO:0000256" key="17">
    <source>
        <dbReference type="SAM" id="MobiDB-lite"/>
    </source>
</evidence>
<keyword evidence="20" id="KW-1185">Reference proteome</keyword>
<evidence type="ECO:0000256" key="4">
    <source>
        <dbReference type="ARBA" id="ARBA00022664"/>
    </source>
</evidence>
<evidence type="ECO:0000256" key="12">
    <source>
        <dbReference type="ARBA" id="ARBA00047652"/>
    </source>
</evidence>
<evidence type="ECO:0000256" key="5">
    <source>
        <dbReference type="ARBA" id="ARBA00022694"/>
    </source>
</evidence>
<keyword evidence="3" id="KW-0288">FMN</keyword>
<dbReference type="InterPro" id="IPR035587">
    <property type="entry name" value="DUS-like_FMN-bd"/>
</dbReference>
<evidence type="ECO:0000256" key="10">
    <source>
        <dbReference type="ARBA" id="ARBA00038890"/>
    </source>
</evidence>
<dbReference type="PANTHER" id="PTHR11082">
    <property type="entry name" value="TRNA-DIHYDROURIDINE SYNTHASE"/>
    <property type="match status" value="1"/>
</dbReference>
<feature type="compositionally biased region" description="Basic and acidic residues" evidence="17">
    <location>
        <begin position="493"/>
        <end position="502"/>
    </location>
</feature>
<comment type="catalytic activity">
    <reaction evidence="15">
        <text>a 5,6-dihydrouridine in mRNA + NADP(+) = a uridine in mRNA + NADPH + H(+)</text>
        <dbReference type="Rhea" id="RHEA:69855"/>
        <dbReference type="Rhea" id="RHEA-COMP:14658"/>
        <dbReference type="Rhea" id="RHEA-COMP:17789"/>
        <dbReference type="ChEBI" id="CHEBI:15378"/>
        <dbReference type="ChEBI" id="CHEBI:57783"/>
        <dbReference type="ChEBI" id="CHEBI:58349"/>
        <dbReference type="ChEBI" id="CHEBI:65315"/>
        <dbReference type="ChEBI" id="CHEBI:74443"/>
    </reaction>
    <physiologicalReaction direction="right-to-left" evidence="15">
        <dbReference type="Rhea" id="RHEA:69857"/>
    </physiologicalReaction>
</comment>
<dbReference type="OrthoDB" id="2533559at2759"/>
<feature type="region of interest" description="Disordered" evidence="17">
    <location>
        <begin position="1"/>
        <end position="21"/>
    </location>
</feature>
<feature type="domain" description="DUS-like FMN-binding" evidence="18">
    <location>
        <begin position="60"/>
        <end position="300"/>
    </location>
</feature>
<keyword evidence="7" id="KW-0560">Oxidoreductase</keyword>
<dbReference type="PANTHER" id="PTHR11082:SF5">
    <property type="entry name" value="TRNA-DIHYDROURIDINE(16_17) SYNTHASE [NAD(P)(+)]-LIKE"/>
    <property type="match status" value="1"/>
</dbReference>
<evidence type="ECO:0000256" key="14">
    <source>
        <dbReference type="ARBA" id="ARBA00048934"/>
    </source>
</evidence>
<evidence type="ECO:0000313" key="20">
    <source>
        <dbReference type="Proteomes" id="UP000198372"/>
    </source>
</evidence>
<dbReference type="GO" id="GO:0017150">
    <property type="term" value="F:tRNA dihydrouridine synthase activity"/>
    <property type="evidence" value="ECO:0007669"/>
    <property type="project" value="InterPro"/>
</dbReference>
<dbReference type="Proteomes" id="UP000198372">
    <property type="component" value="Unassembled WGS sequence"/>
</dbReference>
<evidence type="ECO:0000256" key="2">
    <source>
        <dbReference type="ARBA" id="ARBA00022630"/>
    </source>
</evidence>
<evidence type="ECO:0000256" key="8">
    <source>
        <dbReference type="ARBA" id="ARBA00023027"/>
    </source>
</evidence>
<dbReference type="Gene3D" id="3.20.20.70">
    <property type="entry name" value="Aldolase class I"/>
    <property type="match status" value="1"/>
</dbReference>
<keyword evidence="4" id="KW-0507">mRNA processing</keyword>
<dbReference type="AlphaFoldDB" id="A0A238F6M0"/>
<proteinExistence type="inferred from homology"/>
<dbReference type="CDD" id="cd02801">
    <property type="entry name" value="DUS_like_FMN"/>
    <property type="match status" value="1"/>
</dbReference>
<dbReference type="GO" id="GO:0050660">
    <property type="term" value="F:flavin adenine dinucleotide binding"/>
    <property type="evidence" value="ECO:0007669"/>
    <property type="project" value="InterPro"/>
</dbReference>
<name>A0A238F6M0_9BASI</name>
<reference evidence="20" key="1">
    <citation type="submission" date="2016-09" db="EMBL/GenBank/DDBJ databases">
        <authorList>
            <person name="Jeantristanb JTB J.-T."/>
            <person name="Ricardo R."/>
        </authorList>
    </citation>
    <scope>NUCLEOTIDE SEQUENCE [LARGE SCALE GENOMIC DNA]</scope>
</reference>
<comment type="catalytic activity">
    <reaction evidence="13">
        <text>a 5,6-dihydrouridine in mRNA + NAD(+) = a uridine in mRNA + NADH + H(+)</text>
        <dbReference type="Rhea" id="RHEA:69851"/>
        <dbReference type="Rhea" id="RHEA-COMP:14658"/>
        <dbReference type="Rhea" id="RHEA-COMP:17789"/>
        <dbReference type="ChEBI" id="CHEBI:15378"/>
        <dbReference type="ChEBI" id="CHEBI:57540"/>
        <dbReference type="ChEBI" id="CHEBI:57945"/>
        <dbReference type="ChEBI" id="CHEBI:65315"/>
        <dbReference type="ChEBI" id="CHEBI:74443"/>
    </reaction>
    <physiologicalReaction direction="right-to-left" evidence="13">
        <dbReference type="Rhea" id="RHEA:69853"/>
    </physiologicalReaction>
</comment>
<dbReference type="SUPFAM" id="SSF51395">
    <property type="entry name" value="FMN-linked oxidoreductases"/>
    <property type="match status" value="1"/>
</dbReference>
<evidence type="ECO:0000256" key="3">
    <source>
        <dbReference type="ARBA" id="ARBA00022643"/>
    </source>
</evidence>
<evidence type="ECO:0000256" key="16">
    <source>
        <dbReference type="ARBA" id="ARBA00049467"/>
    </source>
</evidence>
<keyword evidence="8" id="KW-0520">NAD</keyword>
<dbReference type="STRING" id="269621.A0A238F6M0"/>
<evidence type="ECO:0000259" key="18">
    <source>
        <dbReference type="Pfam" id="PF01207"/>
    </source>
</evidence>
<comment type="catalytic activity">
    <reaction evidence="14">
        <text>5,6-dihydrouridine(16) in tRNA + NAD(+) = uridine(16) in tRNA + NADH + H(+)</text>
        <dbReference type="Rhea" id="RHEA:53380"/>
        <dbReference type="Rhea" id="RHEA-COMP:13543"/>
        <dbReference type="Rhea" id="RHEA-COMP:13544"/>
        <dbReference type="ChEBI" id="CHEBI:15378"/>
        <dbReference type="ChEBI" id="CHEBI:57540"/>
        <dbReference type="ChEBI" id="CHEBI:57945"/>
        <dbReference type="ChEBI" id="CHEBI:65315"/>
        <dbReference type="ChEBI" id="CHEBI:74443"/>
        <dbReference type="EC" id="1.3.1.88"/>
    </reaction>
    <physiologicalReaction direction="right-to-left" evidence="14">
        <dbReference type="Rhea" id="RHEA:53382"/>
    </physiologicalReaction>
</comment>
<feature type="compositionally biased region" description="Basic and acidic residues" evidence="17">
    <location>
        <begin position="467"/>
        <end position="483"/>
    </location>
</feature>
<keyword evidence="5" id="KW-0819">tRNA processing</keyword>
<comment type="cofactor">
    <cofactor evidence="1">
        <name>FMN</name>
        <dbReference type="ChEBI" id="CHEBI:58210"/>
    </cofactor>
</comment>
<accession>A0A238F6M0</accession>
<comment type="catalytic activity">
    <reaction evidence="16">
        <text>5,6-dihydrouridine(17) in tRNA + NADP(+) = uridine(17) in tRNA + NADPH + H(+)</text>
        <dbReference type="Rhea" id="RHEA:53368"/>
        <dbReference type="Rhea" id="RHEA-COMP:13541"/>
        <dbReference type="Rhea" id="RHEA-COMP:13542"/>
        <dbReference type="ChEBI" id="CHEBI:15378"/>
        <dbReference type="ChEBI" id="CHEBI:57783"/>
        <dbReference type="ChEBI" id="CHEBI:58349"/>
        <dbReference type="ChEBI" id="CHEBI:65315"/>
        <dbReference type="ChEBI" id="CHEBI:74443"/>
        <dbReference type="EC" id="1.3.1.88"/>
    </reaction>
    <physiologicalReaction direction="right-to-left" evidence="16">
        <dbReference type="Rhea" id="RHEA:53370"/>
    </physiologicalReaction>
</comment>
<dbReference type="GO" id="GO:0006397">
    <property type="term" value="P:mRNA processing"/>
    <property type="evidence" value="ECO:0007669"/>
    <property type="project" value="UniProtKB-KW"/>
</dbReference>
<comment type="similarity">
    <text evidence="9">Belongs to the Dus family. Dus1 subfamily.</text>
</comment>
<dbReference type="EC" id="1.3.1.88" evidence="10"/>
<keyword evidence="2" id="KW-0285">Flavoprotein</keyword>
<feature type="region of interest" description="Disordered" evidence="17">
    <location>
        <begin position="457"/>
        <end position="508"/>
    </location>
</feature>
<dbReference type="InterPro" id="IPR018517">
    <property type="entry name" value="tRNA_hU_synthase_CS"/>
</dbReference>
<protein>
    <recommendedName>
        <fullName evidence="10">tRNA-dihydrouridine(16/17) synthase [NAD(P)(+)]</fullName>
        <ecNumber evidence="10">1.3.1.88</ecNumber>
    </recommendedName>
</protein>
<dbReference type="PROSITE" id="PS01136">
    <property type="entry name" value="UPF0034"/>
    <property type="match status" value="1"/>
</dbReference>
<feature type="compositionally biased region" description="Basic and acidic residues" evidence="17">
    <location>
        <begin position="563"/>
        <end position="584"/>
    </location>
</feature>